<dbReference type="EMBL" id="JAPYKS010000020">
    <property type="protein sequence ID" value="MEI9411882.1"/>
    <property type="molecule type" value="Genomic_DNA"/>
</dbReference>
<sequence length="233" mass="25269">MKPLIAVCSQDADFYLLLGHILEVDGFASMLAPCVDDVLAVVSDRPVEAVLLDCRPDNKVAAQSARLKQDALLGALPCVALVHPGAEAQHIQLLQSGIDECFVRPFAPAKLLHYLRSRLAIGQAPGPATRGGRPLVYADVEMRVDTHRVSCAGKEIALGPIEFKLLRHMLENPEKVLSREELIGVGWASSRGVGARTVDVHISQLRKLISQCSRAAAIRTVRLAGYALARRPF</sequence>
<evidence type="ECO:0000256" key="4">
    <source>
        <dbReference type="PROSITE-ProRule" id="PRU00169"/>
    </source>
</evidence>
<dbReference type="InterPro" id="IPR011006">
    <property type="entry name" value="CheY-like_superfamily"/>
</dbReference>
<dbReference type="SUPFAM" id="SSF46894">
    <property type="entry name" value="C-terminal effector domain of the bipartite response regulators"/>
    <property type="match status" value="1"/>
</dbReference>
<dbReference type="SUPFAM" id="SSF52172">
    <property type="entry name" value="CheY-like"/>
    <property type="match status" value="1"/>
</dbReference>
<evidence type="ECO:0000256" key="3">
    <source>
        <dbReference type="ARBA" id="ARBA00023125"/>
    </source>
</evidence>
<dbReference type="RefSeq" id="WP_337108345.1">
    <property type="nucleotide sequence ID" value="NZ_JAPYKS010000020.1"/>
</dbReference>
<dbReference type="PANTHER" id="PTHR48111">
    <property type="entry name" value="REGULATOR OF RPOS"/>
    <property type="match status" value="1"/>
</dbReference>
<evidence type="ECO:0000256" key="5">
    <source>
        <dbReference type="PROSITE-ProRule" id="PRU01091"/>
    </source>
</evidence>
<dbReference type="InterPro" id="IPR039420">
    <property type="entry name" value="WalR-like"/>
</dbReference>
<evidence type="ECO:0000313" key="9">
    <source>
        <dbReference type="Proteomes" id="UP001387293"/>
    </source>
</evidence>
<dbReference type="InterPro" id="IPR036388">
    <property type="entry name" value="WH-like_DNA-bd_sf"/>
</dbReference>
<proteinExistence type="predicted"/>
<dbReference type="Gene3D" id="3.40.50.2300">
    <property type="match status" value="1"/>
</dbReference>
<reference evidence="8 9" key="1">
    <citation type="submission" date="2022-12" db="EMBL/GenBank/DDBJ databases">
        <authorList>
            <person name="Muema E."/>
        </authorList>
    </citation>
    <scope>NUCLEOTIDE SEQUENCE [LARGE SCALE GENOMIC DNA]</scope>
    <source>
        <strain evidence="9">1326</strain>
    </source>
</reference>
<dbReference type="InterPro" id="IPR016032">
    <property type="entry name" value="Sig_transdc_resp-reg_C-effctor"/>
</dbReference>
<evidence type="ECO:0000259" key="7">
    <source>
        <dbReference type="PROSITE" id="PS51755"/>
    </source>
</evidence>
<evidence type="ECO:0000256" key="2">
    <source>
        <dbReference type="ARBA" id="ARBA00023012"/>
    </source>
</evidence>
<feature type="modified residue" description="4-aspartylphosphate" evidence="4">
    <location>
        <position position="53"/>
    </location>
</feature>
<organism evidence="8 9">
    <name type="scientific">Mesorhizobium salmacidum</name>
    <dbReference type="NCBI Taxonomy" id="3015171"/>
    <lineage>
        <taxon>Bacteria</taxon>
        <taxon>Pseudomonadati</taxon>
        <taxon>Pseudomonadota</taxon>
        <taxon>Alphaproteobacteria</taxon>
        <taxon>Hyphomicrobiales</taxon>
        <taxon>Phyllobacteriaceae</taxon>
        <taxon>Mesorhizobium</taxon>
    </lineage>
</organism>
<evidence type="ECO:0000313" key="8">
    <source>
        <dbReference type="EMBL" id="MEI9411882.1"/>
    </source>
</evidence>
<keyword evidence="9" id="KW-1185">Reference proteome</keyword>
<dbReference type="CDD" id="cd00383">
    <property type="entry name" value="trans_reg_C"/>
    <property type="match status" value="1"/>
</dbReference>
<evidence type="ECO:0000256" key="1">
    <source>
        <dbReference type="ARBA" id="ARBA00022553"/>
    </source>
</evidence>
<feature type="DNA-binding region" description="OmpR/PhoB-type" evidence="5">
    <location>
        <begin position="132"/>
        <end position="230"/>
    </location>
</feature>
<protein>
    <submittedName>
        <fullName evidence="8">Response regulator transcription factor</fullName>
    </submittedName>
</protein>
<feature type="domain" description="Response regulatory" evidence="6">
    <location>
        <begin position="4"/>
        <end position="119"/>
    </location>
</feature>
<keyword evidence="1 4" id="KW-0597">Phosphoprotein</keyword>
<evidence type="ECO:0000259" key="6">
    <source>
        <dbReference type="PROSITE" id="PS50110"/>
    </source>
</evidence>
<feature type="domain" description="OmpR/PhoB-type" evidence="7">
    <location>
        <begin position="132"/>
        <end position="230"/>
    </location>
</feature>
<comment type="caution">
    <text evidence="8">The sequence shown here is derived from an EMBL/GenBank/DDBJ whole genome shotgun (WGS) entry which is preliminary data.</text>
</comment>
<dbReference type="Pfam" id="PF00486">
    <property type="entry name" value="Trans_reg_C"/>
    <property type="match status" value="1"/>
</dbReference>
<dbReference type="PROSITE" id="PS50110">
    <property type="entry name" value="RESPONSE_REGULATORY"/>
    <property type="match status" value="1"/>
</dbReference>
<name>A0ABU8L1N8_9HYPH</name>
<dbReference type="InterPro" id="IPR001789">
    <property type="entry name" value="Sig_transdc_resp-reg_receiver"/>
</dbReference>
<dbReference type="SMART" id="SM00862">
    <property type="entry name" value="Trans_reg_C"/>
    <property type="match status" value="1"/>
</dbReference>
<accession>A0ABU8L1N8</accession>
<dbReference type="Gene3D" id="1.10.10.10">
    <property type="entry name" value="Winged helix-like DNA-binding domain superfamily/Winged helix DNA-binding domain"/>
    <property type="match status" value="1"/>
</dbReference>
<dbReference type="PANTHER" id="PTHR48111:SF40">
    <property type="entry name" value="PHOSPHATE REGULON TRANSCRIPTIONAL REGULATORY PROTEIN PHOB"/>
    <property type="match status" value="1"/>
</dbReference>
<dbReference type="PROSITE" id="PS51755">
    <property type="entry name" value="OMPR_PHOB"/>
    <property type="match status" value="1"/>
</dbReference>
<dbReference type="Proteomes" id="UP001387293">
    <property type="component" value="Unassembled WGS sequence"/>
</dbReference>
<dbReference type="InterPro" id="IPR001867">
    <property type="entry name" value="OmpR/PhoB-type_DNA-bd"/>
</dbReference>
<keyword evidence="2" id="KW-0902">Two-component regulatory system</keyword>
<keyword evidence="3 5" id="KW-0238">DNA-binding</keyword>
<gene>
    <name evidence="8" type="ORF">O7A60_24385</name>
</gene>